<evidence type="ECO:0000256" key="1">
    <source>
        <dbReference type="ARBA" id="ARBA00005298"/>
    </source>
</evidence>
<comment type="similarity">
    <text evidence="1">Belongs to the arrestin family.</text>
</comment>
<evidence type="ECO:0000313" key="2">
    <source>
        <dbReference type="EMBL" id="KAK8407856.1"/>
    </source>
</evidence>
<dbReference type="PANTHER" id="PTHR11792:SF18">
    <property type="entry name" value="FI20035P1"/>
    <property type="match status" value="1"/>
</dbReference>
<dbReference type="InterPro" id="IPR014756">
    <property type="entry name" value="Ig_E-set"/>
</dbReference>
<dbReference type="InterPro" id="IPR000698">
    <property type="entry name" value="Arrestin"/>
</dbReference>
<gene>
    <name evidence="2" type="ORF">O3P69_002415</name>
</gene>
<organism evidence="2 3">
    <name type="scientific">Scylla paramamosain</name>
    <name type="common">Mud crab</name>
    <dbReference type="NCBI Taxonomy" id="85552"/>
    <lineage>
        <taxon>Eukaryota</taxon>
        <taxon>Metazoa</taxon>
        <taxon>Ecdysozoa</taxon>
        <taxon>Arthropoda</taxon>
        <taxon>Crustacea</taxon>
        <taxon>Multicrustacea</taxon>
        <taxon>Malacostraca</taxon>
        <taxon>Eumalacostraca</taxon>
        <taxon>Eucarida</taxon>
        <taxon>Decapoda</taxon>
        <taxon>Pleocyemata</taxon>
        <taxon>Brachyura</taxon>
        <taxon>Eubrachyura</taxon>
        <taxon>Portunoidea</taxon>
        <taxon>Portunidae</taxon>
        <taxon>Portuninae</taxon>
        <taxon>Scylla</taxon>
    </lineage>
</organism>
<protein>
    <submittedName>
        <fullName evidence="2">Uncharacterized protein</fullName>
    </submittedName>
</protein>
<dbReference type="GO" id="GO:0007165">
    <property type="term" value="P:signal transduction"/>
    <property type="evidence" value="ECO:0007669"/>
    <property type="project" value="InterPro"/>
</dbReference>
<dbReference type="GO" id="GO:0001664">
    <property type="term" value="F:G protein-coupled receptor binding"/>
    <property type="evidence" value="ECO:0007669"/>
    <property type="project" value="TreeGrafter"/>
</dbReference>
<proteinExistence type="inferred from homology"/>
<dbReference type="AlphaFoldDB" id="A0AAW0V7Y9"/>
<keyword evidence="3" id="KW-1185">Reference proteome</keyword>
<evidence type="ECO:0000313" key="3">
    <source>
        <dbReference type="Proteomes" id="UP001487740"/>
    </source>
</evidence>
<dbReference type="GO" id="GO:0005737">
    <property type="term" value="C:cytoplasm"/>
    <property type="evidence" value="ECO:0007669"/>
    <property type="project" value="TreeGrafter"/>
</dbReference>
<name>A0AAW0V7Y9_SCYPA</name>
<dbReference type="PANTHER" id="PTHR11792">
    <property type="entry name" value="ARRESTIN"/>
    <property type="match status" value="1"/>
</dbReference>
<dbReference type="Gene3D" id="2.60.40.840">
    <property type="match status" value="1"/>
</dbReference>
<accession>A0AAW0V7Y9</accession>
<dbReference type="SUPFAM" id="SSF81296">
    <property type="entry name" value="E set domains"/>
    <property type="match status" value="1"/>
</dbReference>
<dbReference type="PRINTS" id="PR00309">
    <property type="entry name" value="ARRESTIN"/>
</dbReference>
<dbReference type="GO" id="GO:0002031">
    <property type="term" value="P:G protein-coupled receptor internalization"/>
    <property type="evidence" value="ECO:0007669"/>
    <property type="project" value="TreeGrafter"/>
</dbReference>
<dbReference type="EMBL" id="JARAKH010000001">
    <property type="protein sequence ID" value="KAK8407856.1"/>
    <property type="molecule type" value="Genomic_DNA"/>
</dbReference>
<dbReference type="Proteomes" id="UP001487740">
    <property type="component" value="Unassembled WGS sequence"/>
</dbReference>
<reference evidence="2 3" key="1">
    <citation type="submission" date="2023-03" db="EMBL/GenBank/DDBJ databases">
        <title>High-quality genome of Scylla paramamosain provides insights in environmental adaptation.</title>
        <authorList>
            <person name="Zhang L."/>
        </authorList>
    </citation>
    <scope>NUCLEOTIDE SEQUENCE [LARGE SCALE GENOMIC DNA]</scope>
    <source>
        <strain evidence="2">LZ_2023a</strain>
        <tissue evidence="2">Muscle</tissue>
    </source>
</reference>
<sequence>MGGRGERGFGCLLGSVEEEEEKVEEEVEEKVEKVLEEEEGVSVTLVFKKTAPNGKITLYVEQRELCIGENGIQPLQGILYVDANYVKDRKVFGQFVLTFRYGREDEEVMGLRFCNEACLQAQQLWPQLDEESSHEDKNLSPLQDTLVKRLGAGAVPFSFNVSSLAPPSVTLLPARSYAGNGFGSEEKREGAKTQ</sequence>
<comment type="caution">
    <text evidence="2">The sequence shown here is derived from an EMBL/GenBank/DDBJ whole genome shotgun (WGS) entry which is preliminary data.</text>
</comment>
<dbReference type="InterPro" id="IPR014753">
    <property type="entry name" value="Arrestin_N"/>
</dbReference>